<dbReference type="InterPro" id="IPR000160">
    <property type="entry name" value="GGDEF_dom"/>
</dbReference>
<protein>
    <submittedName>
        <fullName evidence="3">Bifunctional diguanylate cyclase/phosphodiesterase</fullName>
    </submittedName>
</protein>
<dbReference type="SUPFAM" id="SSF141868">
    <property type="entry name" value="EAL domain-like"/>
    <property type="match status" value="1"/>
</dbReference>
<organism evidence="3 4">
    <name type="scientific">Paenibacillus antri</name>
    <dbReference type="NCBI Taxonomy" id="2582848"/>
    <lineage>
        <taxon>Bacteria</taxon>
        <taxon>Bacillati</taxon>
        <taxon>Bacillota</taxon>
        <taxon>Bacilli</taxon>
        <taxon>Bacillales</taxon>
        <taxon>Paenibacillaceae</taxon>
        <taxon>Paenibacillus</taxon>
    </lineage>
</organism>
<accession>A0A5R9G7G8</accession>
<proteinExistence type="predicted"/>
<dbReference type="Gene3D" id="3.20.20.450">
    <property type="entry name" value="EAL domain"/>
    <property type="match status" value="1"/>
</dbReference>
<gene>
    <name evidence="3" type="ORF">FE782_24990</name>
</gene>
<dbReference type="Pfam" id="PF00563">
    <property type="entry name" value="EAL"/>
    <property type="match status" value="1"/>
</dbReference>
<evidence type="ECO:0000313" key="3">
    <source>
        <dbReference type="EMBL" id="TLS49378.1"/>
    </source>
</evidence>
<dbReference type="Pfam" id="PF13426">
    <property type="entry name" value="PAS_9"/>
    <property type="match status" value="1"/>
</dbReference>
<dbReference type="PANTHER" id="PTHR44757">
    <property type="entry name" value="DIGUANYLATE CYCLASE DGCP"/>
    <property type="match status" value="1"/>
</dbReference>
<dbReference type="InterPro" id="IPR001633">
    <property type="entry name" value="EAL_dom"/>
</dbReference>
<dbReference type="RefSeq" id="WP_138197095.1">
    <property type="nucleotide sequence ID" value="NZ_VCIW01000021.1"/>
</dbReference>
<dbReference type="EMBL" id="VCIW01000021">
    <property type="protein sequence ID" value="TLS49378.1"/>
    <property type="molecule type" value="Genomic_DNA"/>
</dbReference>
<sequence length="553" mass="62196">MYADNSVLLALDDEWSALLMEGETIYGVSGKALALLGVDDRAQVVGQPFSRLLYQRITASLYEDIRESIGATGRWHGELKLRRGEDWFWAECAIRRLPSKNGEHRSLCCFRDSTRQKELEHQVFISECYDTLTTLPNRAFFGYRLSIEVDKASRIPARTLLLLLIDIDHFKLINDSLGHAFGDRVLKEIAKRLEACTDHSMLLGRIGGDEFALVLKSESKPALLPKVRKVIEAVTTPIKIDQHDLSFTCSAGASCYPDDAKEADILLKHAELAMAAAKEQGRNQMLFFEKRMNASAMRRLLLPNYLRRAVERQEFEVYYQPKQRLSDLEIYGMEALIRWRSPDLGWVPPSEFVAVAEELGLIHEIGTWVLRTACAKAREWQREGCRSMSVSVNLSGKQFQQQDLDATIAAVLEETELPPERLELELTESSVMLHPEESALALQRLKKLGVSVSVDDFGTGFSSLNYLSVFPLDTLKIDKSFVQAMTNDAKNAVLVEAIIDLGHKLGLAIVAEGVETPEQREMLSSYGCDCIQGYILSPPVDAASFKERYLRQG</sequence>
<dbReference type="InterPro" id="IPR029787">
    <property type="entry name" value="Nucleotide_cyclase"/>
</dbReference>
<dbReference type="InterPro" id="IPR052155">
    <property type="entry name" value="Biofilm_reg_signaling"/>
</dbReference>
<dbReference type="SMART" id="SM00267">
    <property type="entry name" value="GGDEF"/>
    <property type="match status" value="1"/>
</dbReference>
<dbReference type="FunFam" id="3.20.20.450:FF:000001">
    <property type="entry name" value="Cyclic di-GMP phosphodiesterase yahA"/>
    <property type="match status" value="1"/>
</dbReference>
<dbReference type="PROSITE" id="PS50887">
    <property type="entry name" value="GGDEF"/>
    <property type="match status" value="1"/>
</dbReference>
<keyword evidence="4" id="KW-1185">Reference proteome</keyword>
<dbReference type="CDD" id="cd01948">
    <property type="entry name" value="EAL"/>
    <property type="match status" value="1"/>
</dbReference>
<dbReference type="CDD" id="cd01949">
    <property type="entry name" value="GGDEF"/>
    <property type="match status" value="1"/>
</dbReference>
<name>A0A5R9G7G8_9BACL</name>
<comment type="caution">
    <text evidence="3">The sequence shown here is derived from an EMBL/GenBank/DDBJ whole genome shotgun (WGS) entry which is preliminary data.</text>
</comment>
<evidence type="ECO:0000313" key="4">
    <source>
        <dbReference type="Proteomes" id="UP000309676"/>
    </source>
</evidence>
<dbReference type="NCBIfam" id="TIGR00254">
    <property type="entry name" value="GGDEF"/>
    <property type="match status" value="1"/>
</dbReference>
<dbReference type="SUPFAM" id="SSF55785">
    <property type="entry name" value="PYP-like sensor domain (PAS domain)"/>
    <property type="match status" value="1"/>
</dbReference>
<feature type="domain" description="EAL" evidence="1">
    <location>
        <begin position="299"/>
        <end position="553"/>
    </location>
</feature>
<dbReference type="InterPro" id="IPR035965">
    <property type="entry name" value="PAS-like_dom_sf"/>
</dbReference>
<dbReference type="Pfam" id="PF00990">
    <property type="entry name" value="GGDEF"/>
    <property type="match status" value="1"/>
</dbReference>
<dbReference type="PROSITE" id="PS50883">
    <property type="entry name" value="EAL"/>
    <property type="match status" value="1"/>
</dbReference>
<evidence type="ECO:0000259" key="1">
    <source>
        <dbReference type="PROSITE" id="PS50883"/>
    </source>
</evidence>
<dbReference type="AlphaFoldDB" id="A0A5R9G7G8"/>
<dbReference type="SUPFAM" id="SSF55073">
    <property type="entry name" value="Nucleotide cyclase"/>
    <property type="match status" value="1"/>
</dbReference>
<dbReference type="SMART" id="SM00052">
    <property type="entry name" value="EAL"/>
    <property type="match status" value="1"/>
</dbReference>
<feature type="domain" description="GGDEF" evidence="2">
    <location>
        <begin position="158"/>
        <end position="290"/>
    </location>
</feature>
<dbReference type="Gene3D" id="3.30.70.270">
    <property type="match status" value="1"/>
</dbReference>
<evidence type="ECO:0000259" key="2">
    <source>
        <dbReference type="PROSITE" id="PS50887"/>
    </source>
</evidence>
<dbReference type="Proteomes" id="UP000309676">
    <property type="component" value="Unassembled WGS sequence"/>
</dbReference>
<dbReference type="PANTHER" id="PTHR44757:SF2">
    <property type="entry name" value="BIOFILM ARCHITECTURE MAINTENANCE PROTEIN MBAA"/>
    <property type="match status" value="1"/>
</dbReference>
<dbReference type="InterPro" id="IPR000014">
    <property type="entry name" value="PAS"/>
</dbReference>
<dbReference type="Gene3D" id="3.30.450.20">
    <property type="entry name" value="PAS domain"/>
    <property type="match status" value="1"/>
</dbReference>
<reference evidence="3 4" key="1">
    <citation type="submission" date="2019-05" db="EMBL/GenBank/DDBJ databases">
        <authorList>
            <person name="Narsing Rao M.P."/>
            <person name="Li W.J."/>
        </authorList>
    </citation>
    <scope>NUCLEOTIDE SEQUENCE [LARGE SCALE GENOMIC DNA]</scope>
    <source>
        <strain evidence="3 4">SYSU_K30003</strain>
    </source>
</reference>
<dbReference type="OrthoDB" id="9759607at2"/>
<dbReference type="InterPro" id="IPR035919">
    <property type="entry name" value="EAL_sf"/>
</dbReference>
<dbReference type="InterPro" id="IPR043128">
    <property type="entry name" value="Rev_trsase/Diguanyl_cyclase"/>
</dbReference>